<protein>
    <submittedName>
        <fullName evidence="3">VOC family protein</fullName>
    </submittedName>
</protein>
<dbReference type="Pfam" id="PF00903">
    <property type="entry name" value="Glyoxalase"/>
    <property type="match status" value="1"/>
</dbReference>
<dbReference type="CDD" id="cd07264">
    <property type="entry name" value="VOC_like"/>
    <property type="match status" value="1"/>
</dbReference>
<dbReference type="RefSeq" id="WP_155704012.1">
    <property type="nucleotide sequence ID" value="NZ_CP034235.1"/>
</dbReference>
<dbReference type="PANTHER" id="PTHR43048:SF4">
    <property type="entry name" value="RING-CLEAVING DIOXYGENASE-RELATED"/>
    <property type="match status" value="1"/>
</dbReference>
<dbReference type="PROSITE" id="PS51819">
    <property type="entry name" value="VOC"/>
    <property type="match status" value="1"/>
</dbReference>
<dbReference type="Gene3D" id="3.10.180.10">
    <property type="entry name" value="2,3-Dihydroxybiphenyl 1,2-Dioxygenase, domain 1"/>
    <property type="match status" value="1"/>
</dbReference>
<evidence type="ECO:0000259" key="2">
    <source>
        <dbReference type="PROSITE" id="PS51819"/>
    </source>
</evidence>
<dbReference type="InterPro" id="IPR029068">
    <property type="entry name" value="Glyas_Bleomycin-R_OHBP_Dase"/>
</dbReference>
<organism evidence="3 4">
    <name type="scientific">Paenibacillus psychroresistens</name>
    <dbReference type="NCBI Taxonomy" id="1778678"/>
    <lineage>
        <taxon>Bacteria</taxon>
        <taxon>Bacillati</taxon>
        <taxon>Bacillota</taxon>
        <taxon>Bacilli</taxon>
        <taxon>Bacillales</taxon>
        <taxon>Paenibacillaceae</taxon>
        <taxon>Paenibacillus</taxon>
    </lineage>
</organism>
<dbReference type="GO" id="GO:0046491">
    <property type="term" value="P:L-methylmalonyl-CoA metabolic process"/>
    <property type="evidence" value="ECO:0007669"/>
    <property type="project" value="TreeGrafter"/>
</dbReference>
<keyword evidence="1" id="KW-0479">Metal-binding</keyword>
<evidence type="ECO:0000313" key="3">
    <source>
        <dbReference type="EMBL" id="QGQ98907.1"/>
    </source>
</evidence>
<dbReference type="InterPro" id="IPR037523">
    <property type="entry name" value="VOC_core"/>
</dbReference>
<dbReference type="InterPro" id="IPR004360">
    <property type="entry name" value="Glyas_Fos-R_dOase_dom"/>
</dbReference>
<dbReference type="EMBL" id="CP034235">
    <property type="protein sequence ID" value="QGQ98907.1"/>
    <property type="molecule type" value="Genomic_DNA"/>
</dbReference>
<feature type="domain" description="VOC" evidence="2">
    <location>
        <begin position="2"/>
        <end position="126"/>
    </location>
</feature>
<dbReference type="AlphaFoldDB" id="A0A6B8RSL9"/>
<keyword evidence="4" id="KW-1185">Reference proteome</keyword>
<reference evidence="4" key="1">
    <citation type="submission" date="2018-11" db="EMBL/GenBank/DDBJ databases">
        <title>Complete genome sequence of Paenibacillus sp. ML311-T8.</title>
        <authorList>
            <person name="Nam Y.-D."/>
            <person name="Kang J."/>
            <person name="Chung W.-H."/>
            <person name="Park Y.S."/>
        </authorList>
    </citation>
    <scope>NUCLEOTIDE SEQUENCE [LARGE SCALE GENOMIC DNA]</scope>
    <source>
        <strain evidence="4">ML311-T8</strain>
    </source>
</reference>
<dbReference type="Proteomes" id="UP000426246">
    <property type="component" value="Chromosome"/>
</dbReference>
<dbReference type="GO" id="GO:0046872">
    <property type="term" value="F:metal ion binding"/>
    <property type="evidence" value="ECO:0007669"/>
    <property type="project" value="UniProtKB-KW"/>
</dbReference>
<gene>
    <name evidence="3" type="ORF">EHS13_30525</name>
</gene>
<name>A0A6B8RSL9_9BACL</name>
<dbReference type="OrthoDB" id="9796521at2"/>
<dbReference type="GO" id="GO:0004493">
    <property type="term" value="F:methylmalonyl-CoA epimerase activity"/>
    <property type="evidence" value="ECO:0007669"/>
    <property type="project" value="TreeGrafter"/>
</dbReference>
<evidence type="ECO:0000256" key="1">
    <source>
        <dbReference type="ARBA" id="ARBA00022723"/>
    </source>
</evidence>
<dbReference type="KEGG" id="ppsc:EHS13_30525"/>
<dbReference type="PANTHER" id="PTHR43048">
    <property type="entry name" value="METHYLMALONYL-COA EPIMERASE"/>
    <property type="match status" value="1"/>
</dbReference>
<evidence type="ECO:0000313" key="4">
    <source>
        <dbReference type="Proteomes" id="UP000426246"/>
    </source>
</evidence>
<dbReference type="InterPro" id="IPR051785">
    <property type="entry name" value="MMCE/EMCE_epimerase"/>
</dbReference>
<dbReference type="SUPFAM" id="SSF54593">
    <property type="entry name" value="Glyoxalase/Bleomycin resistance protein/Dihydroxybiphenyl dioxygenase"/>
    <property type="match status" value="1"/>
</dbReference>
<accession>A0A6B8RSL9</accession>
<proteinExistence type="predicted"/>
<sequence length="127" mass="14512">MKLLQIRLLTEDFKKSTAFYRDVLALPVLWYEESMEYALFDNGETKIELLSMKAMNEAIGETNECVPGAPSKFLLNFKVDDVDATYAELLDKGVVFITEPQDKAAWNARVAHFRDPDGNLIELYKTL</sequence>